<dbReference type="PATRIC" id="fig|1566026.4.peg.1213"/>
<dbReference type="OrthoDB" id="820429at2"/>
<dbReference type="EMBL" id="JSVA01000017">
    <property type="protein sequence ID" value="KOF01947.1"/>
    <property type="molecule type" value="Genomic_DNA"/>
</dbReference>
<dbReference type="RefSeq" id="WP_053224466.1">
    <property type="nucleotide sequence ID" value="NZ_JSVA01000017.1"/>
</dbReference>
<evidence type="ECO:0000313" key="2">
    <source>
        <dbReference type="Proteomes" id="UP000036908"/>
    </source>
</evidence>
<evidence type="ECO:0000313" key="1">
    <source>
        <dbReference type="EMBL" id="KOF01947.1"/>
    </source>
</evidence>
<dbReference type="Pfam" id="PF17170">
    <property type="entry name" value="DUF5128"/>
    <property type="match status" value="1"/>
</dbReference>
<name>A0A0L8AI59_9BACT</name>
<reference evidence="2" key="1">
    <citation type="submission" date="2014-11" db="EMBL/GenBank/DDBJ databases">
        <title>Genome sequencing of Roseivirga sp. D-25.</title>
        <authorList>
            <person name="Selvaratnam C."/>
            <person name="Thevarajoo S."/>
            <person name="Goh K.M."/>
            <person name="Eee R."/>
            <person name="Chan K.-G."/>
            <person name="Chong C.S."/>
        </authorList>
    </citation>
    <scope>NUCLEOTIDE SEQUENCE [LARGE SCALE GENOMIC DNA]</scope>
    <source>
        <strain evidence="2">D-25</strain>
    </source>
</reference>
<evidence type="ECO:0008006" key="3">
    <source>
        <dbReference type="Google" id="ProtNLM"/>
    </source>
</evidence>
<dbReference type="Proteomes" id="UP000036908">
    <property type="component" value="Unassembled WGS sequence"/>
</dbReference>
<accession>A0A0L8AI59</accession>
<organism evidence="1 2">
    <name type="scientific">Roseivirga seohaensis subsp. aquiponti</name>
    <dbReference type="NCBI Taxonomy" id="1566026"/>
    <lineage>
        <taxon>Bacteria</taxon>
        <taxon>Pseudomonadati</taxon>
        <taxon>Bacteroidota</taxon>
        <taxon>Cytophagia</taxon>
        <taxon>Cytophagales</taxon>
        <taxon>Roseivirgaceae</taxon>
        <taxon>Roseivirga</taxon>
    </lineage>
</organism>
<protein>
    <recommendedName>
        <fullName evidence="3">6-bladed beta-propeller</fullName>
    </recommendedName>
</protein>
<comment type="caution">
    <text evidence="1">The sequence shown here is derived from an EMBL/GenBank/DDBJ whole genome shotgun (WGS) entry which is preliminary data.</text>
</comment>
<dbReference type="AlphaFoldDB" id="A0A0L8AI59"/>
<keyword evidence="2" id="KW-1185">Reference proteome</keyword>
<gene>
    <name evidence="1" type="ORF">OB69_14510</name>
</gene>
<sequence length="388" mass="44694">MKKPLSLLPKALLLFILFNCSGKSETTESSEFIPYEIDLSPEAYHQAEQPKSSLLLEKIEYVALETTERCRVKEDFKVYASNEYIYTVASGQILQFDRKDGKFIKELGKYRNGTEGYVSTLPYVQSLNSNQILVTTNDHLSKINGVTNELTNISPISRQFQDVAELNANTLVSFIAGDESKLKSNLLIFSKDGTERNRLYLNQSDYDPSNFIKSLGFHEGNFNYYNNEVFFKQIYNDTIYKVSEEGLKPYVHFNLGEFAIDWNNQIIRSDVFNKISIIKTFESEDYLFFNYRYKAGIKYGVYSKNSKVSYLPENTWTEDGFIDDVYGFIDFRPQSMNEHNEMVASFPPFEILFFINSYGKEVSLPKSIDALRTVKEDDNPVIGIATLK</sequence>
<proteinExistence type="predicted"/>